<name>A0ABT9HKB9_9GAMM</name>
<protein>
    <submittedName>
        <fullName evidence="1">Uncharacterized protein</fullName>
    </submittedName>
</protein>
<evidence type="ECO:0000313" key="1">
    <source>
        <dbReference type="EMBL" id="MDP4545924.1"/>
    </source>
</evidence>
<sequence length="117" mass="13326">MRNIANIKPSTILVSLMHNAKLSNAVSRTALRDAENQWCKHIAKPIELRDQHTMLDVAEQLRLVIVQVSQRRCRINPMYWAVLVHLEADLRKAFAHNINLEPLLDTVAANSEHSEVA</sequence>
<accession>A0ABT9HKB9</accession>
<evidence type="ECO:0000313" key="2">
    <source>
        <dbReference type="Proteomes" id="UP001228171"/>
    </source>
</evidence>
<proteinExistence type="predicted"/>
<keyword evidence="2" id="KW-1185">Reference proteome</keyword>
<dbReference type="RefSeq" id="WP_305936117.1">
    <property type="nucleotide sequence ID" value="NZ_JAVAJI010000028.1"/>
</dbReference>
<gene>
    <name evidence="1" type="ORF">Q8P09_12640</name>
</gene>
<dbReference type="Proteomes" id="UP001228171">
    <property type="component" value="Unassembled WGS sequence"/>
</dbReference>
<comment type="caution">
    <text evidence="1">The sequence shown here is derived from an EMBL/GenBank/DDBJ whole genome shotgun (WGS) entry which is preliminary data.</text>
</comment>
<dbReference type="EMBL" id="JAVAJI010000028">
    <property type="protein sequence ID" value="MDP4545924.1"/>
    <property type="molecule type" value="Genomic_DNA"/>
</dbReference>
<organism evidence="1 2">
    <name type="scientific">Psychrobacter faecalis</name>
    <dbReference type="NCBI Taxonomy" id="180588"/>
    <lineage>
        <taxon>Bacteria</taxon>
        <taxon>Pseudomonadati</taxon>
        <taxon>Pseudomonadota</taxon>
        <taxon>Gammaproteobacteria</taxon>
        <taxon>Moraxellales</taxon>
        <taxon>Moraxellaceae</taxon>
        <taxon>Psychrobacter</taxon>
    </lineage>
</organism>
<reference evidence="1 2" key="1">
    <citation type="submission" date="2023-08" db="EMBL/GenBank/DDBJ databases">
        <authorList>
            <person name="Kumar R."/>
        </authorList>
    </citation>
    <scope>NUCLEOTIDE SEQUENCE [LARGE SCALE GENOMIC DNA]</scope>
    <source>
        <strain evidence="1 2">LUR13</strain>
    </source>
</reference>